<keyword evidence="4" id="KW-1185">Reference proteome</keyword>
<dbReference type="Proteomes" id="UP000242447">
    <property type="component" value="Chromosome"/>
</dbReference>
<dbReference type="InterPro" id="IPR019734">
    <property type="entry name" value="TPR_rpt"/>
</dbReference>
<dbReference type="PROSITE" id="PS50005">
    <property type="entry name" value="TPR"/>
    <property type="match status" value="1"/>
</dbReference>
<evidence type="ECO:0000313" key="4">
    <source>
        <dbReference type="Proteomes" id="UP000242447"/>
    </source>
</evidence>
<dbReference type="AlphaFoldDB" id="A0A1W6NWW5"/>
<dbReference type="SUPFAM" id="SSF48452">
    <property type="entry name" value="TPR-like"/>
    <property type="match status" value="2"/>
</dbReference>
<dbReference type="SMART" id="SM00028">
    <property type="entry name" value="TPR"/>
    <property type="match status" value="6"/>
</dbReference>
<dbReference type="Pfam" id="PF13432">
    <property type="entry name" value="TPR_16"/>
    <property type="match status" value="4"/>
</dbReference>
<feature type="signal peptide" evidence="2">
    <location>
        <begin position="1"/>
        <end position="20"/>
    </location>
</feature>
<name>A0A1W6NWW5_9RHOB</name>
<feature type="repeat" description="TPR" evidence="1">
    <location>
        <begin position="464"/>
        <end position="497"/>
    </location>
</feature>
<evidence type="ECO:0000256" key="1">
    <source>
        <dbReference type="PROSITE-ProRule" id="PRU00339"/>
    </source>
</evidence>
<dbReference type="InterPro" id="IPR011990">
    <property type="entry name" value="TPR-like_helical_dom_sf"/>
</dbReference>
<protein>
    <submittedName>
        <fullName evidence="3">TPR domain protein</fullName>
    </submittedName>
</protein>
<keyword evidence="1" id="KW-0802">TPR repeat</keyword>
<gene>
    <name evidence="3" type="ORF">BVG79_00380</name>
</gene>
<dbReference type="PANTHER" id="PTHR12558:SF13">
    <property type="entry name" value="CELL DIVISION CYCLE PROTEIN 27 HOMOLOG"/>
    <property type="match status" value="1"/>
</dbReference>
<proteinExistence type="predicted"/>
<dbReference type="KEGG" id="kro:BVG79_00380"/>
<feature type="chain" id="PRO_5012596943" evidence="2">
    <location>
        <begin position="21"/>
        <end position="564"/>
    </location>
</feature>
<reference evidence="3 4" key="1">
    <citation type="submission" date="2017-02" db="EMBL/GenBank/DDBJ databases">
        <title>Ketogulonicigenium robustum SPU B003 Genome sequencing and assembly.</title>
        <authorList>
            <person name="Li Y."/>
            <person name="Liu L."/>
            <person name="Wang C."/>
            <person name="Zhang M."/>
            <person name="Zhang T."/>
            <person name="Zhang Y."/>
        </authorList>
    </citation>
    <scope>NUCLEOTIDE SEQUENCE [LARGE SCALE GENOMIC DNA]</scope>
    <source>
        <strain evidence="3 4">SPU_B003</strain>
    </source>
</reference>
<dbReference type="PANTHER" id="PTHR12558">
    <property type="entry name" value="CELL DIVISION CYCLE 16,23,27"/>
    <property type="match status" value="1"/>
</dbReference>
<dbReference type="EMBL" id="CP019937">
    <property type="protein sequence ID" value="ARO13736.1"/>
    <property type="molecule type" value="Genomic_DNA"/>
</dbReference>
<dbReference type="OrthoDB" id="9766710at2"/>
<evidence type="ECO:0000256" key="2">
    <source>
        <dbReference type="SAM" id="SignalP"/>
    </source>
</evidence>
<accession>A0A1W6NWW5</accession>
<organism evidence="3 4">
    <name type="scientific">Ketogulonicigenium robustum</name>
    <dbReference type="NCBI Taxonomy" id="92947"/>
    <lineage>
        <taxon>Bacteria</taxon>
        <taxon>Pseudomonadati</taxon>
        <taxon>Pseudomonadota</taxon>
        <taxon>Alphaproteobacteria</taxon>
        <taxon>Rhodobacterales</taxon>
        <taxon>Roseobacteraceae</taxon>
        <taxon>Ketogulonicigenium</taxon>
    </lineage>
</organism>
<dbReference type="Gene3D" id="1.25.40.10">
    <property type="entry name" value="Tetratricopeptide repeat domain"/>
    <property type="match status" value="3"/>
</dbReference>
<dbReference type="STRING" id="92947.BVG79_00380"/>
<dbReference type="RefSeq" id="WP_085785406.1">
    <property type="nucleotide sequence ID" value="NZ_CP019937.1"/>
</dbReference>
<sequence length="564" mass="60348">MSTAILSAVMALAPGLWALAQDAPIDRGAYLAGRVAAIHDDFIEAAPWLKQALQADPTNMSIASDALATTLGAGDRESSVALAQTITAAGHSNQLANTVLLAQAVIDSDWRRMYQQLEAGYSAGPMIDGLARAWGHLGLGETADALSAFDEMIENPPARVVAQFHKGLALAMMGDFEGANAALSQPMADGISMTGPAVLALAEIRSQLDDNAGAIAVLDDFFHDYPLPEAQELRARLVADEAVPFTRLRTPAQGVAEALYALAQVAAQSDDRFVTLLYSRLTTWIDPTHDGAQLGVARILADLGNLELAEAAYAAVPADSPNANAAAMGRALLLADHDQVEDAIPIVTDLAAANPQNPSYNAVLGGLQRSLGRNAEAVAAYSAAIDATPEGGNRWPLFFNRAVSHHQLRDWPQTEADLRAALTEAPDQPLISNYLGYLLIDRNEQLDEGLGLIQRAIAADPNNGAIVDSLGWAYFRLGRYDEAVVQLERAVTLEPVEYEINDHLGDAYWQVGRKREARFQWQRALSFATGPNAPQDMEPETIEAIRDKLHNGLQAPESVAESDG</sequence>
<keyword evidence="2" id="KW-0732">Signal</keyword>
<evidence type="ECO:0000313" key="3">
    <source>
        <dbReference type="EMBL" id="ARO13736.1"/>
    </source>
</evidence>